<name>A0A2U1LVF1_ARTAN</name>
<evidence type="ECO:0000313" key="3">
    <source>
        <dbReference type="Proteomes" id="UP000245207"/>
    </source>
</evidence>
<protein>
    <submittedName>
        <fullName evidence="2">Pentatricopeptide repeat (PPR) superfamily protein</fullName>
    </submittedName>
</protein>
<comment type="similarity">
    <text evidence="1">Belongs to the PPR family. P subfamily.</text>
</comment>
<comment type="caution">
    <text evidence="2">The sequence shown here is derived from an EMBL/GenBank/DDBJ whole genome shotgun (WGS) entry which is preliminary data.</text>
</comment>
<keyword evidence="3" id="KW-1185">Reference proteome</keyword>
<evidence type="ECO:0000256" key="1">
    <source>
        <dbReference type="ARBA" id="ARBA00007626"/>
    </source>
</evidence>
<dbReference type="PANTHER" id="PTHR46598">
    <property type="entry name" value="BNAC05G43320D PROTEIN"/>
    <property type="match status" value="1"/>
</dbReference>
<organism evidence="2 3">
    <name type="scientific">Artemisia annua</name>
    <name type="common">Sweet wormwood</name>
    <dbReference type="NCBI Taxonomy" id="35608"/>
    <lineage>
        <taxon>Eukaryota</taxon>
        <taxon>Viridiplantae</taxon>
        <taxon>Streptophyta</taxon>
        <taxon>Embryophyta</taxon>
        <taxon>Tracheophyta</taxon>
        <taxon>Spermatophyta</taxon>
        <taxon>Magnoliopsida</taxon>
        <taxon>eudicotyledons</taxon>
        <taxon>Gunneridae</taxon>
        <taxon>Pentapetalae</taxon>
        <taxon>asterids</taxon>
        <taxon>campanulids</taxon>
        <taxon>Asterales</taxon>
        <taxon>Asteraceae</taxon>
        <taxon>Asteroideae</taxon>
        <taxon>Anthemideae</taxon>
        <taxon>Artemisiinae</taxon>
        <taxon>Artemisia</taxon>
    </lineage>
</organism>
<dbReference type="Proteomes" id="UP000245207">
    <property type="component" value="Unassembled WGS sequence"/>
</dbReference>
<dbReference type="EMBL" id="PKPP01007586">
    <property type="protein sequence ID" value="PWA52995.1"/>
    <property type="molecule type" value="Genomic_DNA"/>
</dbReference>
<dbReference type="OrthoDB" id="1826117at2759"/>
<evidence type="ECO:0000313" key="2">
    <source>
        <dbReference type="EMBL" id="PWA52995.1"/>
    </source>
</evidence>
<gene>
    <name evidence="2" type="ORF">CTI12_AA447780</name>
</gene>
<dbReference type="AlphaFoldDB" id="A0A2U1LVF1"/>
<sequence length="162" mass="18364">MWRSQYIRYDWYELYFQFSIGYLYAIGVQKRGTYIYAEVLSGSFSSDAYDMTQPHPEGSDILLCIENVISQSKLRINLIFKFMLHEQRLLGNCSKHQLESKTVLVDNSVGHGIVNACVNIGLLEKAHGVLDEMNVQGGFVELGVYVSILKAYGNEHRTTDAA</sequence>
<proteinExistence type="inferred from homology"/>
<reference evidence="2 3" key="1">
    <citation type="journal article" date="2018" name="Mol. Plant">
        <title>The genome of Artemisia annua provides insight into the evolution of Asteraceae family and artemisinin biosynthesis.</title>
        <authorList>
            <person name="Shen Q."/>
            <person name="Zhang L."/>
            <person name="Liao Z."/>
            <person name="Wang S."/>
            <person name="Yan T."/>
            <person name="Shi P."/>
            <person name="Liu M."/>
            <person name="Fu X."/>
            <person name="Pan Q."/>
            <person name="Wang Y."/>
            <person name="Lv Z."/>
            <person name="Lu X."/>
            <person name="Zhang F."/>
            <person name="Jiang W."/>
            <person name="Ma Y."/>
            <person name="Chen M."/>
            <person name="Hao X."/>
            <person name="Li L."/>
            <person name="Tang Y."/>
            <person name="Lv G."/>
            <person name="Zhou Y."/>
            <person name="Sun X."/>
            <person name="Brodelius P.E."/>
            <person name="Rose J.K.C."/>
            <person name="Tang K."/>
        </authorList>
    </citation>
    <scope>NUCLEOTIDE SEQUENCE [LARGE SCALE GENOMIC DNA]</scope>
    <source>
        <strain evidence="3">cv. Huhao1</strain>
        <tissue evidence="2">Leaf</tissue>
    </source>
</reference>
<dbReference type="PANTHER" id="PTHR46598:SF2">
    <property type="entry name" value="OS01G0788900 PROTEIN"/>
    <property type="match status" value="1"/>
</dbReference>
<dbReference type="STRING" id="35608.A0A2U1LVF1"/>
<accession>A0A2U1LVF1</accession>